<evidence type="ECO:0000313" key="1">
    <source>
        <dbReference type="EMBL" id="MBE9667255.1"/>
    </source>
</evidence>
<dbReference type="RefSeq" id="WP_194106732.1">
    <property type="nucleotide sequence ID" value="NZ_JADFFM010000002.1"/>
</dbReference>
<evidence type="ECO:0000313" key="2">
    <source>
        <dbReference type="Proteomes" id="UP000632774"/>
    </source>
</evidence>
<proteinExistence type="predicted"/>
<reference evidence="1 2" key="1">
    <citation type="submission" date="2020-10" db="EMBL/GenBank/DDBJ databases">
        <title>Mucilaginibacter mali sp. nov., isolated from rhizosphere soil of apple orchard.</title>
        <authorList>
            <person name="Lee J.-S."/>
            <person name="Kim H.S."/>
            <person name="Kim J.-S."/>
        </authorList>
    </citation>
    <scope>NUCLEOTIDE SEQUENCE [LARGE SCALE GENOMIC DNA]</scope>
    <source>
        <strain evidence="1 2">KCTC 23157</strain>
    </source>
</reference>
<dbReference type="Pfam" id="PF03683">
    <property type="entry name" value="UPF0175"/>
    <property type="match status" value="1"/>
</dbReference>
<dbReference type="InterPro" id="IPR005368">
    <property type="entry name" value="UPF0175"/>
</dbReference>
<keyword evidence="2" id="KW-1185">Reference proteome</keyword>
<gene>
    <name evidence="1" type="ORF">IRJ18_12865</name>
</gene>
<protein>
    <submittedName>
        <fullName evidence="1">UPF0175 family protein</fullName>
    </submittedName>
</protein>
<name>A0ABR9XJP9_9SPHI</name>
<accession>A0ABR9XJP9</accession>
<dbReference type="Proteomes" id="UP000632774">
    <property type="component" value="Unassembled WGS sequence"/>
</dbReference>
<comment type="caution">
    <text evidence="1">The sequence shown here is derived from an EMBL/GenBank/DDBJ whole genome shotgun (WGS) entry which is preliminary data.</text>
</comment>
<sequence length="65" mass="7106">MNINLPEGLKISEKDVLTAVATRLYDTGKVTIEQAASMAGYNLSAFIEELTAQSLQENAVAVYHY</sequence>
<dbReference type="EMBL" id="JADFFM010000002">
    <property type="protein sequence ID" value="MBE9667255.1"/>
    <property type="molecule type" value="Genomic_DNA"/>
</dbReference>
<organism evidence="1 2">
    <name type="scientific">Mucilaginibacter boryungensis</name>
    <dbReference type="NCBI Taxonomy" id="768480"/>
    <lineage>
        <taxon>Bacteria</taxon>
        <taxon>Pseudomonadati</taxon>
        <taxon>Bacteroidota</taxon>
        <taxon>Sphingobacteriia</taxon>
        <taxon>Sphingobacteriales</taxon>
        <taxon>Sphingobacteriaceae</taxon>
        <taxon>Mucilaginibacter</taxon>
    </lineage>
</organism>